<dbReference type="GO" id="GO:0000428">
    <property type="term" value="C:DNA-directed RNA polymerase complex"/>
    <property type="evidence" value="ECO:0007669"/>
    <property type="project" value="UniProtKB-KW"/>
</dbReference>
<dbReference type="Proteomes" id="UP000027855">
    <property type="component" value="Unassembled WGS sequence"/>
</dbReference>
<comment type="cofactor">
    <cofactor evidence="12 13 14">
        <name>Zn(2+)</name>
        <dbReference type="ChEBI" id="CHEBI:29105"/>
    </cofactor>
    <text evidence="12 13 14">Binds 1 zinc ion per monomer.</text>
</comment>
<proteinExistence type="inferred from homology"/>
<dbReference type="AlphaFoldDB" id="A0A074IX59"/>
<comment type="domain">
    <text evidence="12">Contains an N-terminal zinc-binding domain, a central core domain that contains the primase activity, and a C-terminal DnaB-binding domain.</text>
</comment>
<dbReference type="PIRSF" id="PIRSF002811">
    <property type="entry name" value="DnaG"/>
    <property type="match status" value="1"/>
</dbReference>
<keyword evidence="9" id="KW-0460">Magnesium</keyword>
<dbReference type="GO" id="GO:0003677">
    <property type="term" value="F:DNA binding"/>
    <property type="evidence" value="ECO:0007669"/>
    <property type="project" value="UniProtKB-KW"/>
</dbReference>
<comment type="catalytic activity">
    <reaction evidence="12">
        <text>ssDNA + n NTP = ssDNA/pppN(pN)n-1 hybrid + (n-1) diphosphate.</text>
        <dbReference type="EC" id="2.7.7.101"/>
    </reaction>
</comment>
<evidence type="ECO:0000313" key="16">
    <source>
        <dbReference type="EMBL" id="KEO44055.1"/>
    </source>
</evidence>
<comment type="caution">
    <text evidence="16">The sequence shown here is derived from an EMBL/GenBank/DDBJ whole genome shotgun (WGS) entry which is preliminary data.</text>
</comment>
<dbReference type="Pfam" id="PF08275">
    <property type="entry name" value="DNAG_N"/>
    <property type="match status" value="1"/>
</dbReference>
<keyword evidence="4 12" id="KW-0548">Nucleotidyltransferase</keyword>
<dbReference type="SMART" id="SM00400">
    <property type="entry name" value="ZnF_CHCC"/>
    <property type="match status" value="1"/>
</dbReference>
<dbReference type="SUPFAM" id="SSF56731">
    <property type="entry name" value="DNA primase core"/>
    <property type="match status" value="1"/>
</dbReference>
<evidence type="ECO:0000256" key="5">
    <source>
        <dbReference type="ARBA" id="ARBA00022705"/>
    </source>
</evidence>
<dbReference type="PANTHER" id="PTHR30313:SF2">
    <property type="entry name" value="DNA PRIMASE"/>
    <property type="match status" value="1"/>
</dbReference>
<reference evidence="16 17" key="1">
    <citation type="submission" date="2014-04" db="EMBL/GenBank/DDBJ databases">
        <title>Variable characteristics of bacteriocin-producing Streptococcus salivarius strains isolated from Malaysian subjects.</title>
        <authorList>
            <person name="Philip K."/>
            <person name="Barbour A."/>
        </authorList>
    </citation>
    <scope>NUCLEOTIDE SEQUENCE [LARGE SCALE GENOMIC DNA]</scope>
    <source>
        <strain evidence="16 17">NU10</strain>
    </source>
</reference>
<dbReference type="FunFam" id="3.90.580.10:FF:000001">
    <property type="entry name" value="DNA primase"/>
    <property type="match status" value="1"/>
</dbReference>
<keyword evidence="10 12" id="KW-0238">DNA-binding</keyword>
<dbReference type="PROSITE" id="PS50880">
    <property type="entry name" value="TOPRIM"/>
    <property type="match status" value="1"/>
</dbReference>
<dbReference type="SUPFAM" id="SSF57783">
    <property type="entry name" value="Zinc beta-ribbon"/>
    <property type="match status" value="1"/>
</dbReference>
<dbReference type="Gene3D" id="3.40.1360.10">
    <property type="match status" value="1"/>
</dbReference>
<evidence type="ECO:0000256" key="3">
    <source>
        <dbReference type="ARBA" id="ARBA00022679"/>
    </source>
</evidence>
<keyword evidence="11 12" id="KW-0804">Transcription</keyword>
<dbReference type="Pfam" id="PF01807">
    <property type="entry name" value="Zn_ribbon_DnaG"/>
    <property type="match status" value="1"/>
</dbReference>
<dbReference type="InterPro" id="IPR050219">
    <property type="entry name" value="DnaG_primase"/>
</dbReference>
<dbReference type="InterPro" id="IPR037068">
    <property type="entry name" value="DNA_primase_core_N_sf"/>
</dbReference>
<feature type="zinc finger region" description="CHC2-type" evidence="12 14">
    <location>
        <begin position="38"/>
        <end position="62"/>
    </location>
</feature>
<keyword evidence="6 12" id="KW-0479">Metal-binding</keyword>
<evidence type="ECO:0000256" key="10">
    <source>
        <dbReference type="ARBA" id="ARBA00023125"/>
    </source>
</evidence>
<dbReference type="GO" id="GO:0005737">
    <property type="term" value="C:cytoplasm"/>
    <property type="evidence" value="ECO:0007669"/>
    <property type="project" value="TreeGrafter"/>
</dbReference>
<organism evidence="16 17">
    <name type="scientific">Streptococcus salivarius</name>
    <dbReference type="NCBI Taxonomy" id="1304"/>
    <lineage>
        <taxon>Bacteria</taxon>
        <taxon>Bacillati</taxon>
        <taxon>Bacillota</taxon>
        <taxon>Bacilli</taxon>
        <taxon>Lactobacillales</taxon>
        <taxon>Streptococcaceae</taxon>
        <taxon>Streptococcus</taxon>
    </lineage>
</organism>
<dbReference type="EMBL" id="JJMT01000024">
    <property type="protein sequence ID" value="KEO44055.1"/>
    <property type="molecule type" value="Genomic_DNA"/>
</dbReference>
<evidence type="ECO:0000259" key="15">
    <source>
        <dbReference type="PROSITE" id="PS50880"/>
    </source>
</evidence>
<evidence type="ECO:0000256" key="8">
    <source>
        <dbReference type="ARBA" id="ARBA00022833"/>
    </source>
</evidence>
<keyword evidence="1 12" id="KW-0240">DNA-directed RNA polymerase</keyword>
<dbReference type="Gene3D" id="1.10.860.10">
    <property type="entry name" value="DNAb Helicase, Chain A"/>
    <property type="match status" value="1"/>
</dbReference>
<evidence type="ECO:0000256" key="13">
    <source>
        <dbReference type="PIRNR" id="PIRNR002811"/>
    </source>
</evidence>
<evidence type="ECO:0000256" key="7">
    <source>
        <dbReference type="ARBA" id="ARBA00022771"/>
    </source>
</evidence>
<dbReference type="InterPro" id="IPR002694">
    <property type="entry name" value="Znf_CHC2"/>
</dbReference>
<accession>A0A074IX59</accession>
<evidence type="ECO:0000256" key="12">
    <source>
        <dbReference type="HAMAP-Rule" id="MF_00974"/>
    </source>
</evidence>
<keyword evidence="5 12" id="KW-0235">DNA replication</keyword>
<dbReference type="InterPro" id="IPR016136">
    <property type="entry name" value="DNA_helicase_N/primase_C"/>
</dbReference>
<dbReference type="GO" id="GO:0003899">
    <property type="term" value="F:DNA-directed RNA polymerase activity"/>
    <property type="evidence" value="ECO:0007669"/>
    <property type="project" value="UniProtKB-UniRule"/>
</dbReference>
<dbReference type="Gene3D" id="3.90.980.10">
    <property type="entry name" value="DNA primase, catalytic core, N-terminal domain"/>
    <property type="match status" value="1"/>
</dbReference>
<dbReference type="InterPro" id="IPR006295">
    <property type="entry name" value="DNA_primase_DnaG"/>
</dbReference>
<dbReference type="InterPro" id="IPR036977">
    <property type="entry name" value="DNA_primase_Znf_CHC2"/>
</dbReference>
<dbReference type="CDD" id="cd03364">
    <property type="entry name" value="TOPRIM_DnaG_primases"/>
    <property type="match status" value="1"/>
</dbReference>
<evidence type="ECO:0000256" key="9">
    <source>
        <dbReference type="ARBA" id="ARBA00022842"/>
    </source>
</evidence>
<dbReference type="InterPro" id="IPR013264">
    <property type="entry name" value="DNAG_N"/>
</dbReference>
<feature type="domain" description="Toprim" evidence="15">
    <location>
        <begin position="261"/>
        <end position="342"/>
    </location>
</feature>
<dbReference type="Gene3D" id="3.90.580.10">
    <property type="entry name" value="Zinc finger, CHC2-type domain"/>
    <property type="match status" value="1"/>
</dbReference>
<dbReference type="InterPro" id="IPR030846">
    <property type="entry name" value="DnaG_bac"/>
</dbReference>
<comment type="function">
    <text evidence="12 13">RNA polymerase that catalyzes the synthesis of short RNA molecules used as primers for DNA polymerase during DNA replication.</text>
</comment>
<keyword evidence="8 12" id="KW-0862">Zinc</keyword>
<protein>
    <recommendedName>
        <fullName evidence="12 13">DNA primase</fullName>
        <ecNumber evidence="12">2.7.7.101</ecNumber>
    </recommendedName>
</protein>
<keyword evidence="3 12" id="KW-0808">Transferase</keyword>
<evidence type="ECO:0000256" key="11">
    <source>
        <dbReference type="ARBA" id="ARBA00023163"/>
    </source>
</evidence>
<comment type="similarity">
    <text evidence="12 13">Belongs to the DnaG primase family.</text>
</comment>
<evidence type="ECO:0000256" key="14">
    <source>
        <dbReference type="PIRSR" id="PIRSR002811-1"/>
    </source>
</evidence>
<dbReference type="HAMAP" id="MF_00974">
    <property type="entry name" value="DNA_primase_DnaG"/>
    <property type="match status" value="1"/>
</dbReference>
<dbReference type="GO" id="GO:1990077">
    <property type="term" value="C:primosome complex"/>
    <property type="evidence" value="ECO:0007669"/>
    <property type="project" value="UniProtKB-KW"/>
</dbReference>
<dbReference type="InterPro" id="IPR034151">
    <property type="entry name" value="TOPRIM_DnaG_bac"/>
</dbReference>
<sequence length="603" mass="68810">MVIDKALIEDIKSSTNIVDVIGEVVSLNRAGRNYLGLCPFHKEKTPSFNVIEDRQFYHCFGCGKSGDVFKFLEEYRQISFQESVKVLADRLGIAVTIDAPRQAQQQNSPNQAFYDLHEDALKFYHAVLMTTKIGEAARAYLYERGMTDDLLKTFQIGLAPDEPDYLYQSVSKKYDEEVLTESGLFNLSESNRLFDTFKNRIMFPLKNEFGKTIGFSGRVWTKGDIEKGQAKYKNTRATRIFNKSYELYHLDQAKPVIQKTHEVYLMEGFMDVIAAYRAGHVNAVASMGTALTPEHVNRLRKLTKKIVLTYDGDKAGQNAIAKSLELLSDFQVDIVKIPDNMDPDEYLQKTSEEALGKLLVESRISDVEFWIGQLKPANVDNLQAEIAYVEQIAKIIAKSPSVTAQNSYISKVADLLPDFDFFQVEQAVNNERLTMRNQQTAQLSAASNSAYESSASGFRGTVKLPSTPKITGLRRAENQLFHRMLNHPMILNDYRMREEFFFQTPELEELYHILKQDGQIDTVALSLLSQEVQTAYYQVLEEILPPETSLEEVQAIEERRNHFLREQDFRKQSKQIRESSNHGDVDAAVEALQMLIAQKRDME</sequence>
<evidence type="ECO:0000256" key="4">
    <source>
        <dbReference type="ARBA" id="ARBA00022695"/>
    </source>
</evidence>
<dbReference type="Pfam" id="PF13155">
    <property type="entry name" value="Toprim_2"/>
    <property type="match status" value="1"/>
</dbReference>
<name>A0A074IX59_STRSL</name>
<dbReference type="GO" id="GO:0006269">
    <property type="term" value="P:DNA replication, synthesis of primer"/>
    <property type="evidence" value="ECO:0007669"/>
    <property type="project" value="UniProtKB-UniRule"/>
</dbReference>
<dbReference type="GO" id="GO:0008270">
    <property type="term" value="F:zinc ion binding"/>
    <property type="evidence" value="ECO:0007669"/>
    <property type="project" value="UniProtKB-UniRule"/>
</dbReference>
<dbReference type="PANTHER" id="PTHR30313">
    <property type="entry name" value="DNA PRIMASE"/>
    <property type="match status" value="1"/>
</dbReference>
<keyword evidence="7 12" id="KW-0863">Zinc-finger</keyword>
<dbReference type="RefSeq" id="WP_037602917.1">
    <property type="nucleotide sequence ID" value="NZ_JJMS01000014.1"/>
</dbReference>
<comment type="subunit">
    <text evidence="12">Monomer. Interacts with DnaB.</text>
</comment>
<dbReference type="SMART" id="SM00493">
    <property type="entry name" value="TOPRIM"/>
    <property type="match status" value="1"/>
</dbReference>
<evidence type="ECO:0000256" key="6">
    <source>
        <dbReference type="ARBA" id="ARBA00022723"/>
    </source>
</evidence>
<gene>
    <name evidence="12" type="primary">dnaG</name>
    <name evidence="16" type="ORF">DL07_05670</name>
</gene>
<dbReference type="InterPro" id="IPR006171">
    <property type="entry name" value="TOPRIM_dom"/>
</dbReference>
<evidence type="ECO:0000256" key="1">
    <source>
        <dbReference type="ARBA" id="ARBA00022478"/>
    </source>
</evidence>
<dbReference type="EC" id="2.7.7.101" evidence="12"/>
<evidence type="ECO:0000313" key="17">
    <source>
        <dbReference type="Proteomes" id="UP000027855"/>
    </source>
</evidence>
<keyword evidence="2 12" id="KW-0639">Primosome</keyword>
<evidence type="ECO:0000256" key="2">
    <source>
        <dbReference type="ARBA" id="ARBA00022515"/>
    </source>
</evidence>
<dbReference type="NCBIfam" id="TIGR01391">
    <property type="entry name" value="dnaG"/>
    <property type="match status" value="1"/>
</dbReference>